<evidence type="ECO:0000313" key="1">
    <source>
        <dbReference type="EMBL" id="SHG75686.1"/>
    </source>
</evidence>
<name>A0A1M5MEM1_9BRAD</name>
<dbReference type="AlphaFoldDB" id="A0A1M5MEM1"/>
<reference evidence="1 2" key="1">
    <citation type="submission" date="2016-11" db="EMBL/GenBank/DDBJ databases">
        <authorList>
            <person name="Jaros S."/>
            <person name="Januszkiewicz K."/>
            <person name="Wedrychowicz H."/>
        </authorList>
    </citation>
    <scope>NUCLEOTIDE SEQUENCE [LARGE SCALE GENOMIC DNA]</scope>
    <source>
        <strain evidence="1 2">GAS242</strain>
    </source>
</reference>
<dbReference type="Proteomes" id="UP000190675">
    <property type="component" value="Chromosome I"/>
</dbReference>
<sequence>MNPFVDKPFRLERVDHLANAHWIDAEAVRELTLTASRSLLQVGHDRVDHRGQAFTFKDFSGDPKAYLMEAARQMSGDTMRHRDRRSVQGARCLRHLRDSKTRLGAPVIPNRKYYYDK</sequence>
<evidence type="ECO:0000313" key="2">
    <source>
        <dbReference type="Proteomes" id="UP000190675"/>
    </source>
</evidence>
<proteinExistence type="predicted"/>
<accession>A0A1M5MEM1</accession>
<protein>
    <submittedName>
        <fullName evidence="1">Uncharacterized protein</fullName>
    </submittedName>
</protein>
<gene>
    <name evidence="1" type="ORF">SAMN05444169_3985</name>
</gene>
<organism evidence="1 2">
    <name type="scientific">Bradyrhizobium erythrophlei</name>
    <dbReference type="NCBI Taxonomy" id="1437360"/>
    <lineage>
        <taxon>Bacteria</taxon>
        <taxon>Pseudomonadati</taxon>
        <taxon>Pseudomonadota</taxon>
        <taxon>Alphaproteobacteria</taxon>
        <taxon>Hyphomicrobiales</taxon>
        <taxon>Nitrobacteraceae</taxon>
        <taxon>Bradyrhizobium</taxon>
    </lineage>
</organism>
<dbReference type="EMBL" id="LT670818">
    <property type="protein sequence ID" value="SHG75686.1"/>
    <property type="molecule type" value="Genomic_DNA"/>
</dbReference>